<reference evidence="1" key="1">
    <citation type="submission" date="2021-06" db="EMBL/GenBank/DDBJ databases">
        <authorList>
            <person name="Kallberg Y."/>
            <person name="Tangrot J."/>
            <person name="Rosling A."/>
        </authorList>
    </citation>
    <scope>NUCLEOTIDE SEQUENCE</scope>
    <source>
        <strain evidence="1">FL966</strain>
    </source>
</reference>
<dbReference type="AlphaFoldDB" id="A0A9N9FSN8"/>
<gene>
    <name evidence="1" type="ORF">CPELLU_LOCUS4863</name>
</gene>
<dbReference type="OrthoDB" id="2473737at2759"/>
<comment type="caution">
    <text evidence="1">The sequence shown here is derived from an EMBL/GenBank/DDBJ whole genome shotgun (WGS) entry which is preliminary data.</text>
</comment>
<proteinExistence type="predicted"/>
<organism evidence="1 2">
    <name type="scientific">Cetraspora pellucida</name>
    <dbReference type="NCBI Taxonomy" id="1433469"/>
    <lineage>
        <taxon>Eukaryota</taxon>
        <taxon>Fungi</taxon>
        <taxon>Fungi incertae sedis</taxon>
        <taxon>Mucoromycota</taxon>
        <taxon>Glomeromycotina</taxon>
        <taxon>Glomeromycetes</taxon>
        <taxon>Diversisporales</taxon>
        <taxon>Gigasporaceae</taxon>
        <taxon>Cetraspora</taxon>
    </lineage>
</organism>
<name>A0A9N9FSN8_9GLOM</name>
<evidence type="ECO:0000313" key="1">
    <source>
        <dbReference type="EMBL" id="CAG8553486.1"/>
    </source>
</evidence>
<sequence>MCEKLLKTQDEPENKDDYLININKAYINEVTIIDNINEDIYKAIEGYKNNWKN</sequence>
<accession>A0A9N9FSN8</accession>
<protein>
    <submittedName>
        <fullName evidence="1">24570_t:CDS:1</fullName>
    </submittedName>
</protein>
<dbReference type="Proteomes" id="UP000789759">
    <property type="component" value="Unassembled WGS sequence"/>
</dbReference>
<dbReference type="EMBL" id="CAJVQA010002636">
    <property type="protein sequence ID" value="CAG8553486.1"/>
    <property type="molecule type" value="Genomic_DNA"/>
</dbReference>
<evidence type="ECO:0000313" key="2">
    <source>
        <dbReference type="Proteomes" id="UP000789759"/>
    </source>
</evidence>
<keyword evidence="2" id="KW-1185">Reference proteome</keyword>